<dbReference type="Proteomes" id="UP000035955">
    <property type="component" value="Unassembled WGS sequence"/>
</dbReference>
<evidence type="ECO:0000313" key="1">
    <source>
        <dbReference type="EMBL" id="KMO37794.1"/>
    </source>
</evidence>
<proteinExistence type="predicted"/>
<organism evidence="1 2">
    <name type="scientific">Methylobacterium variabile</name>
    <dbReference type="NCBI Taxonomy" id="298794"/>
    <lineage>
        <taxon>Bacteria</taxon>
        <taxon>Pseudomonadati</taxon>
        <taxon>Pseudomonadota</taxon>
        <taxon>Alphaproteobacteria</taxon>
        <taxon>Hyphomicrobiales</taxon>
        <taxon>Methylobacteriaceae</taxon>
        <taxon>Methylobacterium</taxon>
    </lineage>
</organism>
<gene>
    <name evidence="1" type="ORF">VQ02_12715</name>
</gene>
<evidence type="ECO:0000313" key="2">
    <source>
        <dbReference type="Proteomes" id="UP000035955"/>
    </source>
</evidence>
<protein>
    <submittedName>
        <fullName evidence="1">Uncharacterized protein</fullName>
    </submittedName>
</protein>
<sequence length="75" mass="8209">MPTLQGHLLQAITDQKGRNNAALAQVHEVLKAKEHLAAATSALAEAAQKAHGLRFPDYAWLRHVDPILQSKIATY</sequence>
<accession>A0A0J6SVQ6</accession>
<keyword evidence="2" id="KW-1185">Reference proteome</keyword>
<reference evidence="1 2" key="1">
    <citation type="submission" date="2015-03" db="EMBL/GenBank/DDBJ databases">
        <title>Genome sequencing of Methylobacterium variabile DSM 16961.</title>
        <authorList>
            <person name="Chaudhry V."/>
            <person name="Patil P.B."/>
        </authorList>
    </citation>
    <scope>NUCLEOTIDE SEQUENCE [LARGE SCALE GENOMIC DNA]</scope>
    <source>
        <strain evidence="1 2">DSM 16961</strain>
    </source>
</reference>
<comment type="caution">
    <text evidence="1">The sequence shown here is derived from an EMBL/GenBank/DDBJ whole genome shotgun (WGS) entry which is preliminary data.</text>
</comment>
<name>A0A0J6SVQ6_9HYPH</name>
<dbReference type="EMBL" id="LABY01000080">
    <property type="protein sequence ID" value="KMO37794.1"/>
    <property type="molecule type" value="Genomic_DNA"/>
</dbReference>
<dbReference type="AlphaFoldDB" id="A0A0J6SVQ6"/>